<comment type="caution">
    <text evidence="1">The sequence shown here is derived from an EMBL/GenBank/DDBJ whole genome shotgun (WGS) entry which is preliminary data.</text>
</comment>
<dbReference type="Proteomes" id="UP000789525">
    <property type="component" value="Unassembled WGS sequence"/>
</dbReference>
<dbReference type="EMBL" id="CAJVPT010004717">
    <property type="protein sequence ID" value="CAG8511270.1"/>
    <property type="molecule type" value="Genomic_DNA"/>
</dbReference>
<sequence>MGYSSIHPPSSTSSPRANELAKTQHTIPYPLALDCLIDIFEHLKDDRATLFSCAMVNRVFSQLSIPLLWRRPFENQLFGKQVTIIQTYISCLAFKDKEILINHDISLPDMANPLFDYPRYLRGFDSENFNRSIEDWLLFLCDTIDLEFVIKVKVLNRIIGNLLFSRTTGLRVLKIDCGEIEDTCLMNITTFVGNHRAFENLEKFELKFDNDDEERWPLNIDHKARICTQLSFFTRSLNHISISIDPNHWSPPSLTVCIPIFQLIESQSCLKFLDIEEFWEDSSFSLEFYQSLQSQLRSLTHLTLTNFSQFDLLLRVLTNCTNLETLEFLTVPESSSESLAFADSMRRSSLIKPLSIRKLISYDAKSDPELVTQTLSIIMRMANKNLRALMIFEATPELLDVIGECCPSIMDLYLTMSTSSIYNLIPFLYALPLEYLFLWEDHSLPFSMELVRRVAHSLPPTLNNLEITFDLTPRMLATFLEECPAKFRELVLRVDHSNDEFLRVVIDYAKMRGVRLKCLKLWGFGIKYSASVVEEARRYIPKIINLASYPLW</sequence>
<reference evidence="1" key="1">
    <citation type="submission" date="2021-06" db="EMBL/GenBank/DDBJ databases">
        <authorList>
            <person name="Kallberg Y."/>
            <person name="Tangrot J."/>
            <person name="Rosling A."/>
        </authorList>
    </citation>
    <scope>NUCLEOTIDE SEQUENCE</scope>
    <source>
        <strain evidence="1">CL356</strain>
    </source>
</reference>
<keyword evidence="2" id="KW-1185">Reference proteome</keyword>
<name>A0ACA9L8E9_9GLOM</name>
<accession>A0ACA9L8E9</accession>
<evidence type="ECO:0000313" key="2">
    <source>
        <dbReference type="Proteomes" id="UP000789525"/>
    </source>
</evidence>
<evidence type="ECO:0000313" key="1">
    <source>
        <dbReference type="EMBL" id="CAG8511270.1"/>
    </source>
</evidence>
<proteinExistence type="predicted"/>
<organism evidence="1 2">
    <name type="scientific">Acaulospora colombiana</name>
    <dbReference type="NCBI Taxonomy" id="27376"/>
    <lineage>
        <taxon>Eukaryota</taxon>
        <taxon>Fungi</taxon>
        <taxon>Fungi incertae sedis</taxon>
        <taxon>Mucoromycota</taxon>
        <taxon>Glomeromycotina</taxon>
        <taxon>Glomeromycetes</taxon>
        <taxon>Diversisporales</taxon>
        <taxon>Acaulosporaceae</taxon>
        <taxon>Acaulospora</taxon>
    </lineage>
</organism>
<protein>
    <submittedName>
        <fullName evidence="1">1802_t:CDS:1</fullName>
    </submittedName>
</protein>
<gene>
    <name evidence="1" type="ORF">ACOLOM_LOCUS3229</name>
</gene>